<gene>
    <name evidence="2" type="ORF">ICL16_35610</name>
</gene>
<name>A0A8J6XJN1_9CYAN</name>
<dbReference type="PROSITE" id="PS51782">
    <property type="entry name" value="LYSM"/>
    <property type="match status" value="1"/>
</dbReference>
<dbReference type="InterPro" id="IPR018392">
    <property type="entry name" value="LysM"/>
</dbReference>
<sequence>MVTSYTIKAGDTLSAIALRELGNANRWREITKENGQSFTEAEARRLAVGQIVYLPCGSNDNQVIRLQASKDFTVSVTPSQVSNIIGGNLENVKTYLPDIIQALKDFNILNRWTLIAAIATIGVETGEFKPIHEYGGESYFTKNYEGRSDLGNIYPGDGAKYHGRGFIQLTGRNNYEIYGKRFGVDLVNNPDLALDRTIAAKVLAAYFVDRGINQLAQNENWREVRRRVNGGYNGWDKFISLVNSAQSIIV</sequence>
<evidence type="ECO:0000313" key="2">
    <source>
        <dbReference type="EMBL" id="MBD2777234.1"/>
    </source>
</evidence>
<feature type="domain" description="LysM" evidence="1">
    <location>
        <begin position="3"/>
        <end position="54"/>
    </location>
</feature>
<dbReference type="Gene3D" id="3.10.350.10">
    <property type="entry name" value="LysM domain"/>
    <property type="match status" value="1"/>
</dbReference>
<dbReference type="CDD" id="cd00118">
    <property type="entry name" value="LysM"/>
    <property type="match status" value="1"/>
</dbReference>
<protein>
    <submittedName>
        <fullName evidence="2">LysM peptidoglycan-binding domain-containing protein</fullName>
    </submittedName>
</protein>
<dbReference type="Gene3D" id="1.10.530.10">
    <property type="match status" value="1"/>
</dbReference>
<dbReference type="InterPro" id="IPR000726">
    <property type="entry name" value="Glyco_hydro_19_cat"/>
</dbReference>
<dbReference type="GO" id="GO:0016998">
    <property type="term" value="P:cell wall macromolecule catabolic process"/>
    <property type="evidence" value="ECO:0007669"/>
    <property type="project" value="InterPro"/>
</dbReference>
<reference evidence="2" key="1">
    <citation type="submission" date="2020-09" db="EMBL/GenBank/DDBJ databases">
        <title>Iningainema tapete sp. nov. (Scytonemataceae, Cyanobacteria) from greenhouses in central Florida (USA) produces two types of nodularin with biosynthetic potential for microcystin-LR and anabaenopeptins.</title>
        <authorList>
            <person name="Berthold D.E."/>
            <person name="Lefler F.W."/>
            <person name="Huang I.-S."/>
            <person name="Abdulla H."/>
            <person name="Zimba P.V."/>
            <person name="Laughinghouse H.D. IV."/>
        </authorList>
    </citation>
    <scope>NUCLEOTIDE SEQUENCE</scope>
    <source>
        <strain evidence="2">BLCCT55</strain>
    </source>
</reference>
<dbReference type="GO" id="GO:0006032">
    <property type="term" value="P:chitin catabolic process"/>
    <property type="evidence" value="ECO:0007669"/>
    <property type="project" value="InterPro"/>
</dbReference>
<dbReference type="EMBL" id="JACXAE010000107">
    <property type="protein sequence ID" value="MBD2777234.1"/>
    <property type="molecule type" value="Genomic_DNA"/>
</dbReference>
<comment type="caution">
    <text evidence="2">The sequence shown here is derived from an EMBL/GenBank/DDBJ whole genome shotgun (WGS) entry which is preliminary data.</text>
</comment>
<dbReference type="PANTHER" id="PTHR34408">
    <property type="entry name" value="FAMILY PROTEIN, PUTATIVE-RELATED"/>
    <property type="match status" value="1"/>
</dbReference>
<dbReference type="AlphaFoldDB" id="A0A8J6XJN1"/>
<dbReference type="Pfam" id="PF00182">
    <property type="entry name" value="Glyco_hydro_19"/>
    <property type="match status" value="1"/>
</dbReference>
<dbReference type="InterPro" id="IPR023346">
    <property type="entry name" value="Lysozyme-like_dom_sf"/>
</dbReference>
<evidence type="ECO:0000313" key="3">
    <source>
        <dbReference type="Proteomes" id="UP000629098"/>
    </source>
</evidence>
<organism evidence="2 3">
    <name type="scientific">Iningainema tapete BLCC-T55</name>
    <dbReference type="NCBI Taxonomy" id="2748662"/>
    <lineage>
        <taxon>Bacteria</taxon>
        <taxon>Bacillati</taxon>
        <taxon>Cyanobacteriota</taxon>
        <taxon>Cyanophyceae</taxon>
        <taxon>Nostocales</taxon>
        <taxon>Scytonemataceae</taxon>
        <taxon>Iningainema tapete</taxon>
    </lineage>
</organism>
<dbReference type="SUPFAM" id="SSF53955">
    <property type="entry name" value="Lysozyme-like"/>
    <property type="match status" value="1"/>
</dbReference>
<dbReference type="InterPro" id="IPR052354">
    <property type="entry name" value="Cell_Wall_Dynamics_Protein"/>
</dbReference>
<keyword evidence="3" id="KW-1185">Reference proteome</keyword>
<accession>A0A8J6XJN1</accession>
<proteinExistence type="predicted"/>
<dbReference type="Proteomes" id="UP000629098">
    <property type="component" value="Unassembled WGS sequence"/>
</dbReference>
<evidence type="ECO:0000259" key="1">
    <source>
        <dbReference type="PROSITE" id="PS51782"/>
    </source>
</evidence>
<dbReference type="RefSeq" id="WP_190836302.1">
    <property type="nucleotide sequence ID" value="NZ_CAWPPI010000107.1"/>
</dbReference>
<dbReference type="GO" id="GO:0004568">
    <property type="term" value="F:chitinase activity"/>
    <property type="evidence" value="ECO:0007669"/>
    <property type="project" value="InterPro"/>
</dbReference>
<dbReference type="InterPro" id="IPR036779">
    <property type="entry name" value="LysM_dom_sf"/>
</dbReference>